<evidence type="ECO:0000256" key="7">
    <source>
        <dbReference type="ARBA" id="ARBA00022898"/>
    </source>
</evidence>
<dbReference type="GO" id="GO:0030170">
    <property type="term" value="F:pyridoxal phosphate binding"/>
    <property type="evidence" value="ECO:0007669"/>
    <property type="project" value="InterPro"/>
</dbReference>
<evidence type="ECO:0000256" key="5">
    <source>
        <dbReference type="ARBA" id="ARBA00022576"/>
    </source>
</evidence>
<dbReference type="GO" id="GO:0016212">
    <property type="term" value="F:kynurenine-oxoglutarate transaminase activity"/>
    <property type="evidence" value="ECO:0000318"/>
    <property type="project" value="GO_Central"/>
</dbReference>
<comment type="subunit">
    <text evidence="3">Homodimer.</text>
</comment>
<dbReference type="InterPro" id="IPR015424">
    <property type="entry name" value="PyrdxlP-dep_Trfase"/>
</dbReference>
<keyword evidence="11" id="KW-1185">Reference proteome</keyword>
<dbReference type="EC" id="2.6.1.7" evidence="4"/>
<dbReference type="InParanoid" id="A9V5X9"/>
<dbReference type="Proteomes" id="UP000001357">
    <property type="component" value="Unassembled WGS sequence"/>
</dbReference>
<evidence type="ECO:0000256" key="1">
    <source>
        <dbReference type="ARBA" id="ARBA00001933"/>
    </source>
</evidence>
<dbReference type="RefSeq" id="XP_001748069.1">
    <property type="nucleotide sequence ID" value="XM_001748017.1"/>
</dbReference>
<evidence type="ECO:0000313" key="11">
    <source>
        <dbReference type="Proteomes" id="UP000001357"/>
    </source>
</evidence>
<protein>
    <recommendedName>
        <fullName evidence="4">kynurenine--oxoglutarate transaminase</fullName>
        <ecNumber evidence="4">2.6.1.7</ecNumber>
    </recommendedName>
</protein>
<dbReference type="EMBL" id="CH991561">
    <property type="protein sequence ID" value="EDQ87126.1"/>
    <property type="molecule type" value="Genomic_DNA"/>
</dbReference>
<dbReference type="InterPro" id="IPR004839">
    <property type="entry name" value="Aminotransferase_I/II_large"/>
</dbReference>
<dbReference type="Gene3D" id="3.90.1150.10">
    <property type="entry name" value="Aspartate Aminotransferase, domain 1"/>
    <property type="match status" value="1"/>
</dbReference>
<reference evidence="10 11" key="1">
    <citation type="journal article" date="2008" name="Nature">
        <title>The genome of the choanoflagellate Monosiga brevicollis and the origin of metazoans.</title>
        <authorList>
            <consortium name="JGI Sequencing"/>
            <person name="King N."/>
            <person name="Westbrook M.J."/>
            <person name="Young S.L."/>
            <person name="Kuo A."/>
            <person name="Abedin M."/>
            <person name="Chapman J."/>
            <person name="Fairclough S."/>
            <person name="Hellsten U."/>
            <person name="Isogai Y."/>
            <person name="Letunic I."/>
            <person name="Marr M."/>
            <person name="Pincus D."/>
            <person name="Putnam N."/>
            <person name="Rokas A."/>
            <person name="Wright K.J."/>
            <person name="Zuzow R."/>
            <person name="Dirks W."/>
            <person name="Good M."/>
            <person name="Goodstein D."/>
            <person name="Lemons D."/>
            <person name="Li W."/>
            <person name="Lyons J.B."/>
            <person name="Morris A."/>
            <person name="Nichols S."/>
            <person name="Richter D.J."/>
            <person name="Salamov A."/>
            <person name="Bork P."/>
            <person name="Lim W.A."/>
            <person name="Manning G."/>
            <person name="Miller W.T."/>
            <person name="McGinnis W."/>
            <person name="Shapiro H."/>
            <person name="Tjian R."/>
            <person name="Grigoriev I.V."/>
            <person name="Rokhsar D."/>
        </authorList>
    </citation>
    <scope>NUCLEOTIDE SEQUENCE [LARGE SCALE GENOMIC DNA]</scope>
    <source>
        <strain evidence="11">MX1 / ATCC 50154</strain>
    </source>
</reference>
<accession>A9V5X9</accession>
<gene>
    <name evidence="10" type="ORF">MONBRDRAFT_33534</name>
</gene>
<evidence type="ECO:0000256" key="6">
    <source>
        <dbReference type="ARBA" id="ARBA00022679"/>
    </source>
</evidence>
<keyword evidence="5" id="KW-0032">Aminotransferase</keyword>
<comment type="similarity">
    <text evidence="2">Belongs to the class-I pyridoxal-phosphate-dependent aminotransferase family.</text>
</comment>
<feature type="domain" description="Aminotransferase class I/classII large" evidence="9">
    <location>
        <begin position="60"/>
        <end position="435"/>
    </location>
</feature>
<dbReference type="GO" id="GO:0005737">
    <property type="term" value="C:cytoplasm"/>
    <property type="evidence" value="ECO:0000318"/>
    <property type="project" value="GO_Central"/>
</dbReference>
<proteinExistence type="inferred from homology"/>
<keyword evidence="7" id="KW-0663">Pyridoxal phosphate</keyword>
<evidence type="ECO:0000256" key="8">
    <source>
        <dbReference type="ARBA" id="ARBA00024016"/>
    </source>
</evidence>
<dbReference type="FunFam" id="3.90.1150.10:FF:000021">
    <property type="entry name" value="Kynurenine--oxoglutarate transaminase 3"/>
    <property type="match status" value="1"/>
</dbReference>
<dbReference type="STRING" id="81824.A9V5X9"/>
<dbReference type="eggNOG" id="KOG0257">
    <property type="taxonomic scope" value="Eukaryota"/>
</dbReference>
<dbReference type="PANTHER" id="PTHR43807">
    <property type="entry name" value="FI04487P"/>
    <property type="match status" value="1"/>
</dbReference>
<dbReference type="InterPro" id="IPR015422">
    <property type="entry name" value="PyrdxlP-dep_Trfase_small"/>
</dbReference>
<comment type="cofactor">
    <cofactor evidence="1">
        <name>pyridoxal 5'-phosphate</name>
        <dbReference type="ChEBI" id="CHEBI:597326"/>
    </cofactor>
</comment>
<sequence length="447" mass="50044">MWARRATGGTVALARRALLRSAETTGAGVARLSKYVSERSSGFGDTVWTEFTPLALKHKAVNLSQGLPSIPVEDFIIDALRQQAQPGWQHQYSRASGFPRLVEVIADYYSPEYQRTLQPLTDVCITSGATQGLFLFFQTFVNPGDEVVIIEPFYDSYVPQVEMAGGVVKSVTLRPPKADLGRPATSADWVWDPAELEAAFSERTKAVVINTPHNPTGKMFSREELELVARLAQQHDALVLADGVYEMLTYGEEHLQIAALPGMWERTVTLGSAGKAFNLTGWKIGWAIGPQELVQPMQLTQQYIPFCVSTPLQHALASAWEQAIENGFFDRQRRRFLGKRERLMEILNDAGLQPCMPQASYFILADTSNVEFEAPSQAPFARDYDFCRWLTSEIGVAAIPPSCFYTEPNRHLGARFARFCYVKQDDEIEEAARRLPRLAQYQRAATH</sequence>
<dbReference type="SUPFAM" id="SSF53383">
    <property type="entry name" value="PLP-dependent transferases"/>
    <property type="match status" value="1"/>
</dbReference>
<keyword evidence="6" id="KW-0808">Transferase</keyword>
<dbReference type="Gene3D" id="3.40.640.10">
    <property type="entry name" value="Type I PLP-dependent aspartate aminotransferase-like (Major domain)"/>
    <property type="match status" value="1"/>
</dbReference>
<dbReference type="InterPro" id="IPR015421">
    <property type="entry name" value="PyrdxlP-dep_Trfase_major"/>
</dbReference>
<dbReference type="CDD" id="cd00609">
    <property type="entry name" value="AAT_like"/>
    <property type="match status" value="1"/>
</dbReference>
<dbReference type="InterPro" id="IPR051326">
    <property type="entry name" value="Kynurenine-oxoglutarate_AT"/>
</dbReference>
<dbReference type="GeneID" id="5893393"/>
<organism evidence="10 11">
    <name type="scientific">Monosiga brevicollis</name>
    <name type="common">Choanoflagellate</name>
    <dbReference type="NCBI Taxonomy" id="81824"/>
    <lineage>
        <taxon>Eukaryota</taxon>
        <taxon>Choanoflagellata</taxon>
        <taxon>Craspedida</taxon>
        <taxon>Salpingoecidae</taxon>
        <taxon>Monosiga</taxon>
    </lineage>
</organism>
<evidence type="ECO:0000256" key="2">
    <source>
        <dbReference type="ARBA" id="ARBA00007441"/>
    </source>
</evidence>
<dbReference type="GO" id="GO:0070189">
    <property type="term" value="P:kynurenine metabolic process"/>
    <property type="evidence" value="ECO:0007669"/>
    <property type="project" value="UniProtKB-ARBA"/>
</dbReference>
<dbReference type="AlphaFoldDB" id="A9V5X9"/>
<dbReference type="KEGG" id="mbr:MONBRDRAFT_33534"/>
<evidence type="ECO:0000259" key="9">
    <source>
        <dbReference type="Pfam" id="PF00155"/>
    </source>
</evidence>
<dbReference type="FunFam" id="3.40.640.10:FF:000024">
    <property type="entry name" value="Kynurenine--oxoglutarate transaminase 3"/>
    <property type="match status" value="1"/>
</dbReference>
<name>A9V5X9_MONBE</name>
<dbReference type="OMA" id="PRDFKLC"/>
<evidence type="ECO:0000256" key="3">
    <source>
        <dbReference type="ARBA" id="ARBA00011738"/>
    </source>
</evidence>
<dbReference type="FunCoup" id="A9V5X9">
    <property type="interactions" value="941"/>
</dbReference>
<evidence type="ECO:0000313" key="10">
    <source>
        <dbReference type="EMBL" id="EDQ87126.1"/>
    </source>
</evidence>
<dbReference type="GO" id="GO:0005739">
    <property type="term" value="C:mitochondrion"/>
    <property type="evidence" value="ECO:0000318"/>
    <property type="project" value="GO_Central"/>
</dbReference>
<comment type="pathway">
    <text evidence="8">Amino-acid degradation; L-kynurenine degradation; kynurenate from L-kynurenine: step 1/2.</text>
</comment>
<dbReference type="PANTHER" id="PTHR43807:SF20">
    <property type="entry name" value="FI04487P"/>
    <property type="match status" value="1"/>
</dbReference>
<evidence type="ECO:0000256" key="4">
    <source>
        <dbReference type="ARBA" id="ARBA00012751"/>
    </source>
</evidence>
<dbReference type="Pfam" id="PF00155">
    <property type="entry name" value="Aminotran_1_2"/>
    <property type="match status" value="1"/>
</dbReference>